<evidence type="ECO:0000256" key="3">
    <source>
        <dbReference type="ARBA" id="ARBA00022840"/>
    </source>
</evidence>
<protein>
    <submittedName>
        <fullName evidence="5">5-oxoprolinase subunit PxpB</fullName>
        <ecNumber evidence="5">3.5.2.9</ecNumber>
    </submittedName>
</protein>
<dbReference type="SMART" id="SM00796">
    <property type="entry name" value="AHS1"/>
    <property type="match status" value="1"/>
</dbReference>
<dbReference type="InterPro" id="IPR003833">
    <property type="entry name" value="CT_C_D"/>
</dbReference>
<dbReference type="Gene3D" id="3.30.1360.40">
    <property type="match status" value="1"/>
</dbReference>
<dbReference type="Proteomes" id="UP001257914">
    <property type="component" value="Unassembled WGS sequence"/>
</dbReference>
<evidence type="ECO:0000256" key="2">
    <source>
        <dbReference type="ARBA" id="ARBA00022801"/>
    </source>
</evidence>
<evidence type="ECO:0000256" key="1">
    <source>
        <dbReference type="ARBA" id="ARBA00022741"/>
    </source>
</evidence>
<evidence type="ECO:0000313" key="6">
    <source>
        <dbReference type="Proteomes" id="UP001257914"/>
    </source>
</evidence>
<dbReference type="SUPFAM" id="SSF50891">
    <property type="entry name" value="Cyclophilin-like"/>
    <property type="match status" value="1"/>
</dbReference>
<dbReference type="PANTHER" id="PTHR34698">
    <property type="entry name" value="5-OXOPROLINASE SUBUNIT B"/>
    <property type="match status" value="1"/>
</dbReference>
<keyword evidence="1" id="KW-0547">Nucleotide-binding</keyword>
<name>A0ABU3R0L7_9GAMM</name>
<gene>
    <name evidence="5" type="primary">pxpB</name>
    <name evidence="5" type="ORF">RT723_09480</name>
</gene>
<dbReference type="PANTHER" id="PTHR34698:SF2">
    <property type="entry name" value="5-OXOPROLINASE SUBUNIT B"/>
    <property type="match status" value="1"/>
</dbReference>
<sequence>MAEQKLHAMNPDVIVSEFMKNVRIVPASECALILYIDQPLSESLAAQLKTISEYISLNANDLGIEIIVSYASLLINYNPLVTDHFAVKKLVAQAITTLLTSTQTSLTNSGVQTLEHVVELPVYYSVQTGPDLERIANHHNLNVEDVIRIHQQQTYRVFAIGFAPGFGYLGQVDEQIAMPRLATPRAIVPKGAVAIADRQTAVYPAASPGGWNIIGQCPLLMFNPDVEPSMPFKVGDSVQFKAIDQTEYIALGGEL</sequence>
<dbReference type="NCBIfam" id="TIGR00370">
    <property type="entry name" value="5-oxoprolinase subunit PxpB"/>
    <property type="match status" value="1"/>
</dbReference>
<dbReference type="RefSeq" id="WP_315946814.1">
    <property type="nucleotide sequence ID" value="NZ_JAWCUA010000007.1"/>
</dbReference>
<evidence type="ECO:0000313" key="5">
    <source>
        <dbReference type="EMBL" id="MDU0113222.1"/>
    </source>
</evidence>
<keyword evidence="3" id="KW-0067">ATP-binding</keyword>
<feature type="domain" description="Carboxyltransferase" evidence="4">
    <location>
        <begin position="22"/>
        <end position="232"/>
    </location>
</feature>
<keyword evidence="2 5" id="KW-0378">Hydrolase</keyword>
<dbReference type="Pfam" id="PF02682">
    <property type="entry name" value="CT_C_D"/>
    <property type="match status" value="1"/>
</dbReference>
<dbReference type="EMBL" id="JAWCUA010000007">
    <property type="protein sequence ID" value="MDU0113222.1"/>
    <property type="molecule type" value="Genomic_DNA"/>
</dbReference>
<accession>A0ABU3R0L7</accession>
<comment type="caution">
    <text evidence="5">The sequence shown here is derived from an EMBL/GenBank/DDBJ whole genome shotgun (WGS) entry which is preliminary data.</text>
</comment>
<dbReference type="Gene3D" id="2.40.100.10">
    <property type="entry name" value="Cyclophilin-like"/>
    <property type="match status" value="1"/>
</dbReference>
<reference evidence="5 6" key="1">
    <citation type="submission" date="2023-10" db="EMBL/GenBank/DDBJ databases">
        <title>Psychrosphaera aquimaarina strain SW33 isolated from seawater.</title>
        <authorList>
            <person name="Bayburt H."/>
            <person name="Kim J.M."/>
            <person name="Choi B.J."/>
            <person name="Jeon C.O."/>
        </authorList>
    </citation>
    <scope>NUCLEOTIDE SEQUENCE [LARGE SCALE GENOMIC DNA]</scope>
    <source>
        <strain evidence="5 6">KCTC 52743</strain>
    </source>
</reference>
<dbReference type="InterPro" id="IPR029000">
    <property type="entry name" value="Cyclophilin-like_dom_sf"/>
</dbReference>
<dbReference type="SUPFAM" id="SSF160467">
    <property type="entry name" value="PH0987 N-terminal domain-like"/>
    <property type="match status" value="1"/>
</dbReference>
<dbReference type="EC" id="3.5.2.9" evidence="5"/>
<keyword evidence="6" id="KW-1185">Reference proteome</keyword>
<organism evidence="5 6">
    <name type="scientific">Psychrosphaera aquimarina</name>
    <dbReference type="NCBI Taxonomy" id="2044854"/>
    <lineage>
        <taxon>Bacteria</taxon>
        <taxon>Pseudomonadati</taxon>
        <taxon>Pseudomonadota</taxon>
        <taxon>Gammaproteobacteria</taxon>
        <taxon>Alteromonadales</taxon>
        <taxon>Pseudoalteromonadaceae</taxon>
        <taxon>Psychrosphaera</taxon>
    </lineage>
</organism>
<dbReference type="GO" id="GO:0017168">
    <property type="term" value="F:5-oxoprolinase (ATP-hydrolyzing) activity"/>
    <property type="evidence" value="ECO:0007669"/>
    <property type="project" value="UniProtKB-EC"/>
</dbReference>
<proteinExistence type="predicted"/>
<dbReference type="InterPro" id="IPR010016">
    <property type="entry name" value="PxpB"/>
</dbReference>
<evidence type="ECO:0000259" key="4">
    <source>
        <dbReference type="SMART" id="SM00796"/>
    </source>
</evidence>